<evidence type="ECO:0000256" key="11">
    <source>
        <dbReference type="PROSITE-ProRule" id="PRU00524"/>
    </source>
</evidence>
<evidence type="ECO:0000256" key="10">
    <source>
        <dbReference type="NCBIfam" id="TIGR00187"/>
    </source>
</evidence>
<dbReference type="Gene3D" id="2.40.30.20">
    <property type="match status" value="2"/>
</dbReference>
<feature type="repeat" description="Lumazine-binding" evidence="11">
    <location>
        <begin position="28"/>
        <end position="123"/>
    </location>
</feature>
<dbReference type="NCBIfam" id="NF006767">
    <property type="entry name" value="PRK09289.1"/>
    <property type="match status" value="1"/>
</dbReference>
<dbReference type="FunFam" id="2.40.30.20:FF:000004">
    <property type="entry name" value="Riboflavin synthase, alpha subunit"/>
    <property type="match status" value="1"/>
</dbReference>
<dbReference type="PANTHER" id="PTHR21098:SF12">
    <property type="entry name" value="RIBOFLAVIN SYNTHASE"/>
    <property type="match status" value="1"/>
</dbReference>
<keyword evidence="7" id="KW-0686">Riboflavin biosynthesis</keyword>
<feature type="domain" description="Lumazine-binding" evidence="12">
    <location>
        <begin position="124"/>
        <end position="220"/>
    </location>
</feature>
<comment type="function">
    <text evidence="2">Catalyzes the dismutation of two molecules of 6,7-dimethyl-8-ribityllumazine, resulting in the formation of riboflavin and 5-amino-6-(D-ribitylamino)uracil.</text>
</comment>
<accession>A0A6J4NNA7</accession>
<dbReference type="PROSITE" id="PS51177">
    <property type="entry name" value="LUMAZINE_BIND"/>
    <property type="match status" value="2"/>
</dbReference>
<comment type="pathway">
    <text evidence="3">Cofactor biosynthesis; riboflavin biosynthesis; riboflavin from 2-hydroxy-3-oxobutyl phosphate and 5-amino-6-(D-ribitylamino)uracil: step 2/2.</text>
</comment>
<gene>
    <name evidence="13" type="ORF">AVDCRST_MAG74-1040</name>
</gene>
<comment type="subunit">
    <text evidence="4">Homotrimer.</text>
</comment>
<organism evidence="13">
    <name type="scientific">uncultured Pyrinomonadaceae bacterium</name>
    <dbReference type="NCBI Taxonomy" id="2283094"/>
    <lineage>
        <taxon>Bacteria</taxon>
        <taxon>Pseudomonadati</taxon>
        <taxon>Acidobacteriota</taxon>
        <taxon>Blastocatellia</taxon>
        <taxon>Blastocatellales</taxon>
        <taxon>Pyrinomonadaceae</taxon>
        <taxon>environmental samples</taxon>
    </lineage>
</organism>
<dbReference type="EC" id="2.5.1.9" evidence="5 10"/>
<keyword evidence="8 13" id="KW-0808">Transferase</keyword>
<keyword evidence="9" id="KW-0677">Repeat</keyword>
<dbReference type="InterPro" id="IPR026017">
    <property type="entry name" value="Lumazine-bd_dom"/>
</dbReference>
<dbReference type="PANTHER" id="PTHR21098">
    <property type="entry name" value="RIBOFLAVIN SYNTHASE ALPHA CHAIN"/>
    <property type="match status" value="1"/>
</dbReference>
<evidence type="ECO:0000256" key="3">
    <source>
        <dbReference type="ARBA" id="ARBA00004887"/>
    </source>
</evidence>
<evidence type="ECO:0000313" key="13">
    <source>
        <dbReference type="EMBL" id="CAA9390019.1"/>
    </source>
</evidence>
<feature type="domain" description="Lumazine-binding" evidence="12">
    <location>
        <begin position="28"/>
        <end position="123"/>
    </location>
</feature>
<dbReference type="NCBIfam" id="NF009566">
    <property type="entry name" value="PRK13020.1"/>
    <property type="match status" value="1"/>
</dbReference>
<proteinExistence type="predicted"/>
<dbReference type="InterPro" id="IPR001783">
    <property type="entry name" value="Lumazine-bd"/>
</dbReference>
<dbReference type="GO" id="GO:0004746">
    <property type="term" value="F:riboflavin synthase activity"/>
    <property type="evidence" value="ECO:0007669"/>
    <property type="project" value="UniProtKB-UniRule"/>
</dbReference>
<dbReference type="PIRSF" id="PIRSF000498">
    <property type="entry name" value="Riboflavin_syn_A"/>
    <property type="match status" value="1"/>
</dbReference>
<evidence type="ECO:0000256" key="5">
    <source>
        <dbReference type="ARBA" id="ARBA00012827"/>
    </source>
</evidence>
<dbReference type="CDD" id="cd00402">
    <property type="entry name" value="Riboflavin_synthase_like"/>
    <property type="match status" value="1"/>
</dbReference>
<dbReference type="InterPro" id="IPR017938">
    <property type="entry name" value="Riboflavin_synthase-like_b-brl"/>
</dbReference>
<dbReference type="SUPFAM" id="SSF63380">
    <property type="entry name" value="Riboflavin synthase domain-like"/>
    <property type="match status" value="2"/>
</dbReference>
<dbReference type="GO" id="GO:0009231">
    <property type="term" value="P:riboflavin biosynthetic process"/>
    <property type="evidence" value="ECO:0007669"/>
    <property type="project" value="UniProtKB-KW"/>
</dbReference>
<comment type="catalytic activity">
    <reaction evidence="1">
        <text>2 6,7-dimethyl-8-(1-D-ribityl)lumazine + H(+) = 5-amino-6-(D-ribitylamino)uracil + riboflavin</text>
        <dbReference type="Rhea" id="RHEA:20772"/>
        <dbReference type="ChEBI" id="CHEBI:15378"/>
        <dbReference type="ChEBI" id="CHEBI:15934"/>
        <dbReference type="ChEBI" id="CHEBI:57986"/>
        <dbReference type="ChEBI" id="CHEBI:58201"/>
        <dbReference type="EC" id="2.5.1.9"/>
    </reaction>
</comment>
<evidence type="ECO:0000256" key="4">
    <source>
        <dbReference type="ARBA" id="ARBA00011233"/>
    </source>
</evidence>
<sequence length="243" mass="26509">MWKSKKDNLSIVENFSAFFTFSLKFLNMFTGIIEELGKIAELEKSADGARIKIAAQAVTENTGEGDSIAVNGVCLTALNVRQNSFTADVSNETLNRSTIGKLNVGSKVNLERAVTPATRLGGHIVQGHVDARGKFLGAERSGEFWTIKIEFPKEIGQYLVYKGSIAVEGISLTIADLSDDSFAVAVIPKTWELTNLSALKSGDAVNLEVDVIAKYVERILLHNRGAERKEEITTEKLTKLGFV</sequence>
<evidence type="ECO:0000256" key="1">
    <source>
        <dbReference type="ARBA" id="ARBA00000968"/>
    </source>
</evidence>
<evidence type="ECO:0000256" key="2">
    <source>
        <dbReference type="ARBA" id="ARBA00002803"/>
    </source>
</evidence>
<feature type="repeat" description="Lumazine-binding" evidence="11">
    <location>
        <begin position="124"/>
        <end position="220"/>
    </location>
</feature>
<dbReference type="InterPro" id="IPR023366">
    <property type="entry name" value="ATP_synth_asu-like_sf"/>
</dbReference>
<dbReference type="FunFam" id="2.40.30.20:FF:000003">
    <property type="entry name" value="Riboflavin synthase, alpha subunit"/>
    <property type="match status" value="1"/>
</dbReference>
<evidence type="ECO:0000256" key="6">
    <source>
        <dbReference type="ARBA" id="ARBA00013950"/>
    </source>
</evidence>
<reference evidence="13" key="1">
    <citation type="submission" date="2020-02" db="EMBL/GenBank/DDBJ databases">
        <authorList>
            <person name="Meier V. D."/>
        </authorList>
    </citation>
    <scope>NUCLEOTIDE SEQUENCE</scope>
    <source>
        <strain evidence="13">AVDCRST_MAG74</strain>
    </source>
</reference>
<dbReference type="Pfam" id="PF00677">
    <property type="entry name" value="Lum_binding"/>
    <property type="match status" value="2"/>
</dbReference>
<dbReference type="NCBIfam" id="TIGR00187">
    <property type="entry name" value="ribE"/>
    <property type="match status" value="1"/>
</dbReference>
<evidence type="ECO:0000256" key="8">
    <source>
        <dbReference type="ARBA" id="ARBA00022679"/>
    </source>
</evidence>
<name>A0A6J4NNA7_9BACT</name>
<evidence type="ECO:0000256" key="7">
    <source>
        <dbReference type="ARBA" id="ARBA00022619"/>
    </source>
</evidence>
<protein>
    <recommendedName>
        <fullName evidence="6 10">Riboflavin synthase</fullName>
        <ecNumber evidence="5 10">2.5.1.9</ecNumber>
    </recommendedName>
</protein>
<evidence type="ECO:0000259" key="12">
    <source>
        <dbReference type="PROSITE" id="PS51177"/>
    </source>
</evidence>
<dbReference type="AlphaFoldDB" id="A0A6J4NNA7"/>
<dbReference type="EMBL" id="CADCUR010000075">
    <property type="protein sequence ID" value="CAA9390019.1"/>
    <property type="molecule type" value="Genomic_DNA"/>
</dbReference>
<evidence type="ECO:0000256" key="9">
    <source>
        <dbReference type="ARBA" id="ARBA00022737"/>
    </source>
</evidence>